<evidence type="ECO:0000259" key="10">
    <source>
        <dbReference type="PROSITE" id="PS50850"/>
    </source>
</evidence>
<evidence type="ECO:0000256" key="2">
    <source>
        <dbReference type="ARBA" id="ARBA00008240"/>
    </source>
</evidence>
<keyword evidence="12" id="KW-1185">Reference proteome</keyword>
<evidence type="ECO:0000256" key="9">
    <source>
        <dbReference type="SAM" id="Phobius"/>
    </source>
</evidence>
<feature type="transmembrane region" description="Helical" evidence="9">
    <location>
        <begin position="241"/>
        <end position="262"/>
    </location>
</feature>
<feature type="transmembrane region" description="Helical" evidence="9">
    <location>
        <begin position="154"/>
        <end position="178"/>
    </location>
</feature>
<comment type="caution">
    <text evidence="11">The sequence shown here is derived from an EMBL/GenBank/DDBJ whole genome shotgun (WGS) entry which is preliminary data.</text>
</comment>
<dbReference type="Pfam" id="PF07690">
    <property type="entry name" value="MFS_1"/>
    <property type="match status" value="1"/>
</dbReference>
<evidence type="ECO:0000256" key="1">
    <source>
        <dbReference type="ARBA" id="ARBA00004651"/>
    </source>
</evidence>
<keyword evidence="7 9" id="KW-1133">Transmembrane helix</keyword>
<evidence type="ECO:0000256" key="4">
    <source>
        <dbReference type="ARBA" id="ARBA00022475"/>
    </source>
</evidence>
<name>A0ABQ3DT36_9GAMM</name>
<dbReference type="PANTHER" id="PTHR43528">
    <property type="entry name" value="ALPHA-KETOGLUTARATE PERMEASE"/>
    <property type="match status" value="1"/>
</dbReference>
<reference evidence="12" key="1">
    <citation type="journal article" date="2019" name="Int. J. Syst. Evol. Microbiol.">
        <title>The Global Catalogue of Microorganisms (GCM) 10K type strain sequencing project: providing services to taxonomists for standard genome sequencing and annotation.</title>
        <authorList>
            <consortium name="The Broad Institute Genomics Platform"/>
            <consortium name="The Broad Institute Genome Sequencing Center for Infectious Disease"/>
            <person name="Wu L."/>
            <person name="Ma J."/>
        </authorList>
    </citation>
    <scope>NUCLEOTIDE SEQUENCE [LARGE SCALE GENOMIC DNA]</scope>
    <source>
        <strain evidence="12">KCTC 32998</strain>
    </source>
</reference>
<keyword evidence="5 9" id="KW-0812">Transmembrane</keyword>
<feature type="transmembrane region" description="Helical" evidence="9">
    <location>
        <begin position="331"/>
        <end position="359"/>
    </location>
</feature>
<feature type="domain" description="Major facilitator superfamily (MFS) profile" evidence="10">
    <location>
        <begin position="18"/>
        <end position="425"/>
    </location>
</feature>
<dbReference type="PROSITE" id="PS00216">
    <property type="entry name" value="SUGAR_TRANSPORT_1"/>
    <property type="match status" value="1"/>
</dbReference>
<keyword evidence="6" id="KW-0769">Symport</keyword>
<evidence type="ECO:0000256" key="5">
    <source>
        <dbReference type="ARBA" id="ARBA00022692"/>
    </source>
</evidence>
<feature type="transmembrane region" description="Helical" evidence="9">
    <location>
        <begin position="114"/>
        <end position="133"/>
    </location>
</feature>
<evidence type="ECO:0000256" key="6">
    <source>
        <dbReference type="ARBA" id="ARBA00022847"/>
    </source>
</evidence>
<dbReference type="InterPro" id="IPR011701">
    <property type="entry name" value="MFS"/>
</dbReference>
<dbReference type="InterPro" id="IPR005829">
    <property type="entry name" value="Sugar_transporter_CS"/>
</dbReference>
<feature type="transmembrane region" description="Helical" evidence="9">
    <location>
        <begin position="190"/>
        <end position="209"/>
    </location>
</feature>
<evidence type="ECO:0000313" key="11">
    <source>
        <dbReference type="EMBL" id="GHB13492.1"/>
    </source>
</evidence>
<comment type="similarity">
    <text evidence="2">Belongs to the major facilitator superfamily. Metabolite:H+ Symporter (MHS) family (TC 2.A.1.6) family.</text>
</comment>
<dbReference type="Gene3D" id="1.20.1250.20">
    <property type="entry name" value="MFS general substrate transporter like domains"/>
    <property type="match status" value="2"/>
</dbReference>
<dbReference type="SUPFAM" id="SSF103473">
    <property type="entry name" value="MFS general substrate transporter"/>
    <property type="match status" value="1"/>
</dbReference>
<evidence type="ECO:0000256" key="7">
    <source>
        <dbReference type="ARBA" id="ARBA00022989"/>
    </source>
</evidence>
<proteinExistence type="inferred from homology"/>
<comment type="subcellular location">
    <subcellularLocation>
        <location evidence="1">Cell membrane</location>
        <topology evidence="1">Multi-pass membrane protein</topology>
    </subcellularLocation>
</comment>
<feature type="transmembrane region" description="Helical" evidence="9">
    <location>
        <begin position="274"/>
        <end position="294"/>
    </location>
</feature>
<protein>
    <submittedName>
        <fullName evidence="11">Proline/betaine transporter</fullName>
    </submittedName>
</protein>
<feature type="transmembrane region" description="Helical" evidence="9">
    <location>
        <begin position="306"/>
        <end position="325"/>
    </location>
</feature>
<feature type="transmembrane region" description="Helical" evidence="9">
    <location>
        <begin position="90"/>
        <end position="108"/>
    </location>
</feature>
<dbReference type="RefSeq" id="WP_189443509.1">
    <property type="nucleotide sequence ID" value="NZ_BMZI01000002.1"/>
</dbReference>
<dbReference type="EMBL" id="BMZI01000002">
    <property type="protein sequence ID" value="GHB13492.1"/>
    <property type="molecule type" value="Genomic_DNA"/>
</dbReference>
<dbReference type="PANTHER" id="PTHR43528:SF1">
    <property type="entry name" value="ALPHA-KETOGLUTARATE PERMEASE"/>
    <property type="match status" value="1"/>
</dbReference>
<keyword evidence="4" id="KW-1003">Cell membrane</keyword>
<gene>
    <name evidence="11" type="primary">proP</name>
    <name evidence="11" type="ORF">GCM10009038_09640</name>
</gene>
<organism evidence="11 12">
    <name type="scientific">Salinicola rhizosphaerae</name>
    <dbReference type="NCBI Taxonomy" id="1443141"/>
    <lineage>
        <taxon>Bacteria</taxon>
        <taxon>Pseudomonadati</taxon>
        <taxon>Pseudomonadota</taxon>
        <taxon>Gammaproteobacteria</taxon>
        <taxon>Oceanospirillales</taxon>
        <taxon>Halomonadaceae</taxon>
        <taxon>Salinicola</taxon>
    </lineage>
</organism>
<feature type="transmembrane region" description="Helical" evidence="9">
    <location>
        <begin position="54"/>
        <end position="78"/>
    </location>
</feature>
<dbReference type="PROSITE" id="PS50850">
    <property type="entry name" value="MFS"/>
    <property type="match status" value="1"/>
</dbReference>
<evidence type="ECO:0000313" key="12">
    <source>
        <dbReference type="Proteomes" id="UP000646745"/>
    </source>
</evidence>
<evidence type="ECO:0000256" key="3">
    <source>
        <dbReference type="ARBA" id="ARBA00022448"/>
    </source>
</evidence>
<keyword evidence="3" id="KW-0813">Transport</keyword>
<dbReference type="InterPro" id="IPR036259">
    <property type="entry name" value="MFS_trans_sf"/>
</dbReference>
<dbReference type="InterPro" id="IPR020846">
    <property type="entry name" value="MFS_dom"/>
</dbReference>
<feature type="transmembrane region" description="Helical" evidence="9">
    <location>
        <begin position="371"/>
        <end position="392"/>
    </location>
</feature>
<evidence type="ECO:0000256" key="8">
    <source>
        <dbReference type="ARBA" id="ARBA00023136"/>
    </source>
</evidence>
<keyword evidence="8 9" id="KW-0472">Membrane</keyword>
<feature type="transmembrane region" description="Helical" evidence="9">
    <location>
        <begin position="398"/>
        <end position="419"/>
    </location>
</feature>
<dbReference type="InterPro" id="IPR051084">
    <property type="entry name" value="H+-coupled_symporters"/>
</dbReference>
<sequence length="437" mass="46857">MREAASSHDADTSQRRRAIVATVIGNGLEWFDYTVYSFFAAIIATQFFPSDDEMTSLLLALGTFGVGFVIRPFGGILLGIYADRVGRRPALMLTIMLMAGATLLIGIAPTYEQIGVWAPILIVIARLAQGLAAGGEMGSAAAFLTEHAPLKRKAFYASWIQSSIGVAILLGAASGTLLSLAMSTESLHAWGWRVPFILGALAGPLGFYIRRRLKEPGVLKADERSHSPLAEIVRRYPRETLVSFSLVALWTVCSYAILFYLPSYSQRFLDLPESVGFAGGMLGGCVLALCTPIAGHLADRTGRRPWLIGSSLAILVLIYPMFAMINHFPGLGSLLLCELILGIAISGYTGVVVVTFSEILPPRVLSTGLSIAYNLAVMLFGGFAGFIITWLIDVTGNPMAPAFYVMFAAVVSLAGSTLVREPEHLRKGATLTEATAN</sequence>
<feature type="transmembrane region" description="Helical" evidence="9">
    <location>
        <begin position="30"/>
        <end position="48"/>
    </location>
</feature>
<accession>A0ABQ3DT36</accession>
<dbReference type="Proteomes" id="UP000646745">
    <property type="component" value="Unassembled WGS sequence"/>
</dbReference>